<evidence type="ECO:0000313" key="2">
    <source>
        <dbReference type="Proteomes" id="UP000289437"/>
    </source>
</evidence>
<accession>A0A4Q0SWJ8</accession>
<keyword evidence="2" id="KW-1185">Reference proteome</keyword>
<organism evidence="1 2">
    <name type="scientific">Granulicella sibirica</name>
    <dbReference type="NCBI Taxonomy" id="2479048"/>
    <lineage>
        <taxon>Bacteria</taxon>
        <taxon>Pseudomonadati</taxon>
        <taxon>Acidobacteriota</taxon>
        <taxon>Terriglobia</taxon>
        <taxon>Terriglobales</taxon>
        <taxon>Acidobacteriaceae</taxon>
        <taxon>Granulicella</taxon>
    </lineage>
</organism>
<name>A0A4Q0SWJ8_9BACT</name>
<evidence type="ECO:0000313" key="1">
    <source>
        <dbReference type="EMBL" id="RXH53799.1"/>
    </source>
</evidence>
<gene>
    <name evidence="1" type="ORF">GRAN_5137</name>
</gene>
<reference evidence="2" key="2">
    <citation type="submission" date="2019-02" db="EMBL/GenBank/DDBJ databases">
        <title>Granulicella sibirica sp. nov., a psychrotolerant acidobacterium isolated from an organic soil layer in forested tundra, West Siberia.</title>
        <authorList>
            <person name="Oshkin I.Y."/>
            <person name="Kulichevskaya I.S."/>
            <person name="Rijpstra W.I.C."/>
            <person name="Sinninghe Damste J.S."/>
            <person name="Rakitin A.L."/>
            <person name="Ravin N.V."/>
            <person name="Dedysh S.N."/>
        </authorList>
    </citation>
    <scope>NUCLEOTIDE SEQUENCE [LARGE SCALE GENOMIC DNA]</scope>
    <source>
        <strain evidence="2">AF10</strain>
    </source>
</reference>
<reference evidence="1 2" key="1">
    <citation type="submission" date="2018-11" db="EMBL/GenBank/DDBJ databases">
        <authorList>
            <person name="Mardanov A.V."/>
            <person name="Ravin N.V."/>
            <person name="Dedysh S.N."/>
        </authorList>
    </citation>
    <scope>NUCLEOTIDE SEQUENCE [LARGE SCALE GENOMIC DNA]</scope>
    <source>
        <strain evidence="1 2">AF10</strain>
    </source>
</reference>
<proteinExistence type="predicted"/>
<dbReference type="Proteomes" id="UP000289437">
    <property type="component" value="Unassembled WGS sequence"/>
</dbReference>
<comment type="caution">
    <text evidence="1">The sequence shown here is derived from an EMBL/GenBank/DDBJ whole genome shotgun (WGS) entry which is preliminary data.</text>
</comment>
<sequence>MAIEGFDSGATGQGTLTGFNVHDLGIELTYGAQSLCLSSIALIERLSQHILSARRIVTEIEPIAAPAQTSVKCSIDCPPAGPGVNAADYHIERPIVNAIQGTLMEVVGDSRPARSPKEIDSVDQYGCFVLSDVGDREGLPDAVGR</sequence>
<protein>
    <submittedName>
        <fullName evidence="1">Uncharacterized protein</fullName>
    </submittedName>
</protein>
<dbReference type="EMBL" id="RDSM01000007">
    <property type="protein sequence ID" value="RXH53799.1"/>
    <property type="molecule type" value="Genomic_DNA"/>
</dbReference>
<dbReference type="AlphaFoldDB" id="A0A4Q0SWJ8"/>